<proteinExistence type="predicted"/>
<protein>
    <submittedName>
        <fullName evidence="2">Uncharacterized protein</fullName>
    </submittedName>
</protein>
<evidence type="ECO:0000313" key="2">
    <source>
        <dbReference type="EMBL" id="KAI1904664.1"/>
    </source>
</evidence>
<feature type="region of interest" description="Disordered" evidence="1">
    <location>
        <begin position="78"/>
        <end position="123"/>
    </location>
</feature>
<comment type="caution">
    <text evidence="2">The sequence shown here is derived from an EMBL/GenBank/DDBJ whole genome shotgun (WGS) entry which is preliminary data.</text>
</comment>
<evidence type="ECO:0000256" key="1">
    <source>
        <dbReference type="SAM" id="MobiDB-lite"/>
    </source>
</evidence>
<organism evidence="2 3">
    <name type="scientific">Albula goreensis</name>
    <dbReference type="NCBI Taxonomy" id="1534307"/>
    <lineage>
        <taxon>Eukaryota</taxon>
        <taxon>Metazoa</taxon>
        <taxon>Chordata</taxon>
        <taxon>Craniata</taxon>
        <taxon>Vertebrata</taxon>
        <taxon>Euteleostomi</taxon>
        <taxon>Actinopterygii</taxon>
        <taxon>Neopterygii</taxon>
        <taxon>Teleostei</taxon>
        <taxon>Albuliformes</taxon>
        <taxon>Albulidae</taxon>
        <taxon>Albula</taxon>
    </lineage>
</organism>
<accession>A0A8T3E912</accession>
<feature type="region of interest" description="Disordered" evidence="1">
    <location>
        <begin position="1"/>
        <end position="57"/>
    </location>
</feature>
<gene>
    <name evidence="2" type="ORF">AGOR_G00008020</name>
</gene>
<reference evidence="2" key="1">
    <citation type="submission" date="2021-01" db="EMBL/GenBank/DDBJ databases">
        <authorList>
            <person name="Zahm M."/>
            <person name="Roques C."/>
            <person name="Cabau C."/>
            <person name="Klopp C."/>
            <person name="Donnadieu C."/>
            <person name="Jouanno E."/>
            <person name="Lampietro C."/>
            <person name="Louis A."/>
            <person name="Herpin A."/>
            <person name="Echchiki A."/>
            <person name="Berthelot C."/>
            <person name="Parey E."/>
            <person name="Roest-Crollius H."/>
            <person name="Braasch I."/>
            <person name="Postlethwait J."/>
            <person name="Bobe J."/>
            <person name="Montfort J."/>
            <person name="Bouchez O."/>
            <person name="Begum T."/>
            <person name="Mejri S."/>
            <person name="Adams A."/>
            <person name="Chen W.-J."/>
            <person name="Guiguen Y."/>
        </authorList>
    </citation>
    <scope>NUCLEOTIDE SEQUENCE</scope>
    <source>
        <tissue evidence="2">Blood</tissue>
    </source>
</reference>
<evidence type="ECO:0000313" key="3">
    <source>
        <dbReference type="Proteomes" id="UP000829720"/>
    </source>
</evidence>
<keyword evidence="3" id="KW-1185">Reference proteome</keyword>
<sequence length="123" mass="13983">MGSEKRREEEEKRVKDKGAATKGPASLPGSVNGQQDSASQNPGQWHQQRFRTLESVSREEMVELVERVKNTRKVLCTSHLNRAPARPARRPQPVPVAQLRRERPALRQHSCPGSPDRRTTRKN</sequence>
<feature type="compositionally biased region" description="Basic and acidic residues" evidence="1">
    <location>
        <begin position="1"/>
        <end position="19"/>
    </location>
</feature>
<feature type="compositionally biased region" description="Polar residues" evidence="1">
    <location>
        <begin position="29"/>
        <end position="47"/>
    </location>
</feature>
<dbReference type="AlphaFoldDB" id="A0A8T3E912"/>
<dbReference type="Proteomes" id="UP000829720">
    <property type="component" value="Unassembled WGS sequence"/>
</dbReference>
<name>A0A8T3E912_9TELE</name>
<dbReference type="EMBL" id="JAERUA010000001">
    <property type="protein sequence ID" value="KAI1904664.1"/>
    <property type="molecule type" value="Genomic_DNA"/>
</dbReference>